<evidence type="ECO:0000313" key="2">
    <source>
        <dbReference type="Proteomes" id="UP001500582"/>
    </source>
</evidence>
<dbReference type="RefSeq" id="WP_345211202.1">
    <property type="nucleotide sequence ID" value="NZ_BAABFT010000005.1"/>
</dbReference>
<name>A0ABP8GE86_9SPHI</name>
<keyword evidence="2" id="KW-1185">Reference proteome</keyword>
<dbReference type="Proteomes" id="UP001500582">
    <property type="component" value="Unassembled WGS sequence"/>
</dbReference>
<reference evidence="2" key="1">
    <citation type="journal article" date="2019" name="Int. J. Syst. Evol. Microbiol.">
        <title>The Global Catalogue of Microorganisms (GCM) 10K type strain sequencing project: providing services to taxonomists for standard genome sequencing and annotation.</title>
        <authorList>
            <consortium name="The Broad Institute Genomics Platform"/>
            <consortium name="The Broad Institute Genome Sequencing Center for Infectious Disease"/>
            <person name="Wu L."/>
            <person name="Ma J."/>
        </authorList>
    </citation>
    <scope>NUCLEOTIDE SEQUENCE [LARGE SCALE GENOMIC DNA]</scope>
    <source>
        <strain evidence="2">JCM 17705</strain>
    </source>
</reference>
<accession>A0ABP8GE86</accession>
<proteinExistence type="predicted"/>
<protein>
    <submittedName>
        <fullName evidence="1">Uncharacterized protein</fullName>
    </submittedName>
</protein>
<comment type="caution">
    <text evidence="1">The sequence shown here is derived from an EMBL/GenBank/DDBJ whole genome shotgun (WGS) entry which is preliminary data.</text>
</comment>
<organism evidence="1 2">
    <name type="scientific">Mucilaginibacter gynuensis</name>
    <dbReference type="NCBI Taxonomy" id="1302236"/>
    <lineage>
        <taxon>Bacteria</taxon>
        <taxon>Pseudomonadati</taxon>
        <taxon>Bacteroidota</taxon>
        <taxon>Sphingobacteriia</taxon>
        <taxon>Sphingobacteriales</taxon>
        <taxon>Sphingobacteriaceae</taxon>
        <taxon>Mucilaginibacter</taxon>
    </lineage>
</organism>
<gene>
    <name evidence="1" type="ORF">GCM10023149_22850</name>
</gene>
<sequence>MSKHHLTVQTRLLYIGRGFEGFREDEPHMTFLGYDGCGWSSIWVDYLGIARFITLDDVEIAE</sequence>
<dbReference type="EMBL" id="BAABFT010000005">
    <property type="protein sequence ID" value="GAA4322499.1"/>
    <property type="molecule type" value="Genomic_DNA"/>
</dbReference>
<evidence type="ECO:0000313" key="1">
    <source>
        <dbReference type="EMBL" id="GAA4322499.1"/>
    </source>
</evidence>